<evidence type="ECO:0000313" key="2">
    <source>
        <dbReference type="Proteomes" id="UP000503349"/>
    </source>
</evidence>
<proteinExistence type="predicted"/>
<gene>
    <name evidence="1" type="ORF">EXN66_Car020803</name>
</gene>
<dbReference type="Proteomes" id="UP000503349">
    <property type="component" value="Chromosome 21"/>
</dbReference>
<dbReference type="InterPro" id="IPR051173">
    <property type="entry name" value="Ca_channel_alpha-2/delta"/>
</dbReference>
<reference evidence="2" key="2">
    <citation type="submission" date="2019-02" db="EMBL/GenBank/DDBJ databases">
        <title>Opniocepnalus argus Var Kimnra genome.</title>
        <authorList>
            <person name="Zhou C."/>
            <person name="Xiao S."/>
        </authorList>
    </citation>
    <scope>NUCLEOTIDE SEQUENCE [LARGE SCALE GENOMIC DNA]</scope>
</reference>
<reference evidence="1 2" key="1">
    <citation type="submission" date="2019-02" db="EMBL/GenBank/DDBJ databases">
        <title>Opniocepnalus argus genome.</title>
        <authorList>
            <person name="Zhou C."/>
            <person name="Xiao S."/>
        </authorList>
    </citation>
    <scope>NUCLEOTIDE SEQUENCE [LARGE SCALE GENOMIC DNA]</scope>
    <source>
        <strain evidence="1">OARG1902GOOAL</strain>
        <tissue evidence="1">Muscle</tissue>
    </source>
</reference>
<organism evidence="1 2">
    <name type="scientific">Channa argus</name>
    <name type="common">Northern snakehead</name>
    <name type="synonym">Ophicephalus argus</name>
    <dbReference type="NCBI Taxonomy" id="215402"/>
    <lineage>
        <taxon>Eukaryota</taxon>
        <taxon>Metazoa</taxon>
        <taxon>Chordata</taxon>
        <taxon>Craniata</taxon>
        <taxon>Vertebrata</taxon>
        <taxon>Euteleostomi</taxon>
        <taxon>Actinopterygii</taxon>
        <taxon>Neopterygii</taxon>
        <taxon>Teleostei</taxon>
        <taxon>Neoteleostei</taxon>
        <taxon>Acanthomorphata</taxon>
        <taxon>Anabantaria</taxon>
        <taxon>Anabantiformes</taxon>
        <taxon>Channoidei</taxon>
        <taxon>Channidae</taxon>
        <taxon>Channa</taxon>
    </lineage>
</organism>
<dbReference type="AlphaFoldDB" id="A0A6G1QR85"/>
<dbReference type="PANTHER" id="PTHR10166:SF59">
    <property type="entry name" value="VOLTAGE-DEPENDENT CALCIUM CHANNEL SUBUNIT ALPHA-2_DELTA-4"/>
    <property type="match status" value="1"/>
</dbReference>
<keyword evidence="2" id="KW-1185">Reference proteome</keyword>
<accession>A0A6G1QR85</accession>
<dbReference type="GO" id="GO:0005891">
    <property type="term" value="C:voltage-gated calcium channel complex"/>
    <property type="evidence" value="ECO:0007669"/>
    <property type="project" value="TreeGrafter"/>
</dbReference>
<dbReference type="EMBL" id="CM015732">
    <property type="protein sequence ID" value="KAF3705112.1"/>
    <property type="molecule type" value="Genomic_DNA"/>
</dbReference>
<sequence length="105" mass="12365">MKESFRILNEATTLGQGSLCNQAIMLITDGAMEDFQDVFEEFNWPERRVRVFTYLIGREMTFAENVKWIACNNKGESFFWFHFLRGTKYTVGQKVGIKYFCLKLL</sequence>
<dbReference type="GO" id="GO:0005245">
    <property type="term" value="F:voltage-gated calcium channel activity"/>
    <property type="evidence" value="ECO:0007669"/>
    <property type="project" value="TreeGrafter"/>
</dbReference>
<name>A0A6G1QR85_CHAAH</name>
<dbReference type="PANTHER" id="PTHR10166">
    <property type="entry name" value="VOLTAGE-DEPENDENT CALCIUM CHANNEL SUBUNIT ALPHA-2/DELTA-RELATED"/>
    <property type="match status" value="1"/>
</dbReference>
<protein>
    <submittedName>
        <fullName evidence="1">Voltage-dependent calcium channel subunit alpha-2/delta-4</fullName>
    </submittedName>
</protein>
<evidence type="ECO:0000313" key="1">
    <source>
        <dbReference type="EMBL" id="KAF3705112.1"/>
    </source>
</evidence>